<organism evidence="1 2">
    <name type="scientific">Bactrocera dorsalis</name>
    <name type="common">Oriental fruit fly</name>
    <name type="synonym">Dacus dorsalis</name>
    <dbReference type="NCBI Taxonomy" id="27457"/>
    <lineage>
        <taxon>Eukaryota</taxon>
        <taxon>Metazoa</taxon>
        <taxon>Ecdysozoa</taxon>
        <taxon>Arthropoda</taxon>
        <taxon>Hexapoda</taxon>
        <taxon>Insecta</taxon>
        <taxon>Pterygota</taxon>
        <taxon>Neoptera</taxon>
        <taxon>Endopterygota</taxon>
        <taxon>Diptera</taxon>
        <taxon>Brachycera</taxon>
        <taxon>Muscomorpha</taxon>
        <taxon>Tephritoidea</taxon>
        <taxon>Tephritidae</taxon>
        <taxon>Bactrocera</taxon>
        <taxon>Bactrocera</taxon>
    </lineage>
</organism>
<reference evidence="2" key="2">
    <citation type="submission" date="2025-08" db="UniProtKB">
        <authorList>
            <consortium name="RefSeq"/>
        </authorList>
    </citation>
    <scope>IDENTIFICATION</scope>
    <source>
        <tissue evidence="2">Adult</tissue>
    </source>
</reference>
<protein>
    <submittedName>
        <fullName evidence="2">Uncharacterized protein LOC105228790 isoform X1</fullName>
    </submittedName>
</protein>
<reference evidence="1" key="1">
    <citation type="submission" date="2025-05" db="UniProtKB">
        <authorList>
            <consortium name="RefSeq"/>
        </authorList>
    </citation>
    <scope>NUCLEOTIDE SEQUENCE [LARGE SCALE GENOMIC DNA]</scope>
</reference>
<evidence type="ECO:0000313" key="1">
    <source>
        <dbReference type="Proteomes" id="UP001652620"/>
    </source>
</evidence>
<name>A0A6I9VC27_BACDO</name>
<sequence length="643" mass="73263">MLTDFQELWPTSRKSALPKSNELQSINVGKTCDKLRLAITRASNDLQRTQDISHRRSGEELSFRSISRLCYTTLRIHELQVDDLLNKSKELVTQSKNWCAVQAKKRSLPTHYSTTYSAKRKRRATVEHSFQDFTITNFTELLDETAKFVEWGKTTEIVNKKVSKTKSHSRTTCIHIREITINEFDTRNEQYSYEEDDGFGNTTDDGLATIIQLLADEPAKAPKRKAADALAVCEKKPRNNDVSQEVVEIPVIETPRSAVVEHKTSSLFIPAQPNANDSNVNELSPGRAEMCVIPATDCSVVFENNDNYVEVPESANLDKLTSMLNGTNKVCNYHKESVAPNEPLKKIKSRQSKTIIDACTALTQSEMRAQMQIQINIKAKLRKIRAKIKWNNGRSFNGRKHYEKCLPSANELFTTLQHNCIAYRKFKLKNKVKLSNSEATAASVTYRNLLREILNCEITDDMATQVYAKWNYTEKRKLRTMNNLTNYRPLENVEMLQHDTRYNESSLLPQSTMEVDVFNNNNNNLQHPNENCSPVNEQDEWGAYDVMIKLLNMWRFQNVLDDEISVKLLFPQITMSRKAAAKAFGALLRLAANGFIMLFTAEHTNHLRCIKLGAASNKLIEGIALNNEIVSRRSNNGLRVIAS</sequence>
<dbReference type="RefSeq" id="XP_011207064.2">
    <property type="nucleotide sequence ID" value="XM_011208762.4"/>
</dbReference>
<dbReference type="GeneID" id="105228790"/>
<dbReference type="OrthoDB" id="10071381at2759"/>
<gene>
    <name evidence="2" type="primary">LOC105228790</name>
</gene>
<evidence type="ECO:0000313" key="2">
    <source>
        <dbReference type="RefSeq" id="XP_011207064.2"/>
    </source>
</evidence>
<dbReference type="Proteomes" id="UP001652620">
    <property type="component" value="Chromosome 1"/>
</dbReference>
<proteinExistence type="predicted"/>
<keyword evidence="1" id="KW-1185">Reference proteome</keyword>
<accession>A0A6I9VC27</accession>